<comment type="caution">
    <text evidence="4">The sequence shown here is derived from an EMBL/GenBank/DDBJ whole genome shotgun (WGS) entry which is preliminary data.</text>
</comment>
<feature type="compositionally biased region" description="Basic and acidic residues" evidence="1">
    <location>
        <begin position="77"/>
        <end position="89"/>
    </location>
</feature>
<feature type="compositionally biased region" description="Low complexity" evidence="1">
    <location>
        <begin position="115"/>
        <end position="128"/>
    </location>
</feature>
<gene>
    <name evidence="4" type="ORF">DAY19_07460</name>
</gene>
<reference evidence="5" key="1">
    <citation type="journal article" date="2019" name="Int. J. Syst. Evol. Microbiol.">
        <title>Halobacteriovorax valvorus sp. nov., a novel prokaryotic predator isolated from coastal seawater of China.</title>
        <authorList>
            <person name="Chen M.-X."/>
        </authorList>
    </citation>
    <scope>NUCLEOTIDE SEQUENCE [LARGE SCALE GENOMIC DNA]</scope>
    <source>
        <strain evidence="5">BL9</strain>
    </source>
</reference>
<feature type="compositionally biased region" description="Pro residues" evidence="1">
    <location>
        <begin position="134"/>
        <end position="160"/>
    </location>
</feature>
<feature type="region of interest" description="Disordered" evidence="1">
    <location>
        <begin position="33"/>
        <end position="197"/>
    </location>
</feature>
<dbReference type="Pfam" id="PF13290">
    <property type="entry name" value="CHB_HEX_C_1"/>
    <property type="match status" value="1"/>
</dbReference>
<accession>A0ABY0IEZ8</accession>
<feature type="compositionally biased region" description="Low complexity" evidence="1">
    <location>
        <begin position="186"/>
        <end position="195"/>
    </location>
</feature>
<evidence type="ECO:0000256" key="2">
    <source>
        <dbReference type="SAM" id="Phobius"/>
    </source>
</evidence>
<dbReference type="EMBL" id="QDKL01000002">
    <property type="protein sequence ID" value="RZF21518.1"/>
    <property type="molecule type" value="Genomic_DNA"/>
</dbReference>
<dbReference type="InterPro" id="IPR059177">
    <property type="entry name" value="GH29D-like_dom"/>
</dbReference>
<organism evidence="4 5">
    <name type="scientific">Halobacteriovorax vibrionivorans</name>
    <dbReference type="NCBI Taxonomy" id="2152716"/>
    <lineage>
        <taxon>Bacteria</taxon>
        <taxon>Pseudomonadati</taxon>
        <taxon>Bdellovibrionota</taxon>
        <taxon>Bacteriovoracia</taxon>
        <taxon>Bacteriovoracales</taxon>
        <taxon>Halobacteriovoraceae</taxon>
        <taxon>Halobacteriovorax</taxon>
    </lineage>
</organism>
<evidence type="ECO:0000313" key="5">
    <source>
        <dbReference type="Proteomes" id="UP000443582"/>
    </source>
</evidence>
<feature type="region of interest" description="Disordered" evidence="1">
    <location>
        <begin position="448"/>
        <end position="470"/>
    </location>
</feature>
<name>A0ABY0IEZ8_9BACT</name>
<evidence type="ECO:0000259" key="3">
    <source>
        <dbReference type="Pfam" id="PF13290"/>
    </source>
</evidence>
<keyword evidence="2" id="KW-1133">Transmembrane helix</keyword>
<feature type="domain" description="GH29D-like beta-sandwich" evidence="3">
    <location>
        <begin position="209"/>
        <end position="268"/>
    </location>
</feature>
<feature type="compositionally biased region" description="Pro residues" evidence="1">
    <location>
        <begin position="172"/>
        <end position="185"/>
    </location>
</feature>
<keyword evidence="2" id="KW-0812">Transmembrane</keyword>
<dbReference type="Proteomes" id="UP000443582">
    <property type="component" value="Unassembled WGS sequence"/>
</dbReference>
<dbReference type="RefSeq" id="WP_115360979.1">
    <property type="nucleotide sequence ID" value="NZ_QDKL01000002.1"/>
</dbReference>
<feature type="transmembrane region" description="Helical" evidence="2">
    <location>
        <begin position="12"/>
        <end position="30"/>
    </location>
</feature>
<evidence type="ECO:0000313" key="4">
    <source>
        <dbReference type="EMBL" id="RZF21518.1"/>
    </source>
</evidence>
<keyword evidence="5" id="KW-1185">Reference proteome</keyword>
<proteinExistence type="predicted"/>
<sequence>MTNEFKSLLRNVVGGVTLASLFSYLTFIAPSSDENKDNISQIDEQQVKNLEDQNNENDMSNSSGRGNRGLANFSDEIQTKRDNRKDRSRTSVGANTSRPAREARDPAYNSREIEGSSNSGNFFDGNNSQASTPPFVPSPDSQPSPTPESKPNSPSNPSPNNPGCKRCVSPGPDSPTSPTLPPSIPNPGSSGPSSNDVAVTEVTCSHDMAEGSYATPISVTISCSESATIWYCLDTGGSSCTPSIQYTAPINLPTDGDYGISYYAQASASTTDVDDLLYRIDTTSPDLSVSHDVIYAQTTQVPLQNTTASTDFGMPDYYYHQINFKSFDPLTAATPWTCNEVLNDYATATPSPQVIQTNFSTSGLAVTDQIIQTVDMPNLVIGDNHIVTVLEDRVLGVVSCQVQNVVVKDFAIADFTGTGATPVTTGVRRTLGSFVGFGHFQAVPNSATSGQLSNTQGTTSSKQGLYTLTH</sequence>
<keyword evidence="2" id="KW-0472">Membrane</keyword>
<evidence type="ECO:0000256" key="1">
    <source>
        <dbReference type="SAM" id="MobiDB-lite"/>
    </source>
</evidence>
<protein>
    <recommendedName>
        <fullName evidence="3">GH29D-like beta-sandwich domain-containing protein</fullName>
    </recommendedName>
</protein>
<feature type="compositionally biased region" description="Polar residues" evidence="1">
    <location>
        <begin position="56"/>
        <end position="65"/>
    </location>
</feature>